<reference evidence="1" key="1">
    <citation type="journal article" date="2021" name="Proc. Natl. Acad. Sci. U.S.A.">
        <title>A Catalog of Tens of Thousands of Viruses from Human Metagenomes Reveals Hidden Associations with Chronic Diseases.</title>
        <authorList>
            <person name="Tisza M.J."/>
            <person name="Buck C.B."/>
        </authorList>
    </citation>
    <scope>NUCLEOTIDE SEQUENCE</scope>
    <source>
        <strain evidence="1">Ct4Ap70</strain>
    </source>
</reference>
<evidence type="ECO:0000313" key="1">
    <source>
        <dbReference type="EMBL" id="DAD99081.1"/>
    </source>
</evidence>
<sequence>MLHQFVLLHFLLTLSYSYSFNSFHSQLIFLFFN</sequence>
<protein>
    <submittedName>
        <fullName evidence="1">Uncharacterized protein</fullName>
    </submittedName>
</protein>
<name>A0A8S5NWG4_9CAUD</name>
<dbReference type="EMBL" id="BK015274">
    <property type="protein sequence ID" value="DAD99081.1"/>
    <property type="molecule type" value="Genomic_DNA"/>
</dbReference>
<accession>A0A8S5NWG4</accession>
<organism evidence="1">
    <name type="scientific">Siphoviridae sp. ct4Ap70</name>
    <dbReference type="NCBI Taxonomy" id="2825328"/>
    <lineage>
        <taxon>Viruses</taxon>
        <taxon>Duplodnaviria</taxon>
        <taxon>Heunggongvirae</taxon>
        <taxon>Uroviricota</taxon>
        <taxon>Caudoviricetes</taxon>
    </lineage>
</organism>
<proteinExistence type="predicted"/>